<protein>
    <submittedName>
        <fullName evidence="9">Rod shape-determining protein MreD</fullName>
    </submittedName>
</protein>
<comment type="subcellular location">
    <subcellularLocation>
        <location evidence="1">Cell membrane</location>
        <topology evidence="1">Multi-pass membrane protein</topology>
    </subcellularLocation>
</comment>
<dbReference type="AlphaFoldDB" id="J4WRB1"/>
<feature type="transmembrane region" description="Helical" evidence="8">
    <location>
        <begin position="97"/>
        <end position="119"/>
    </location>
</feature>
<dbReference type="InterPro" id="IPR007227">
    <property type="entry name" value="Cell_shape_determining_MreD"/>
</dbReference>
<feature type="transmembrane region" description="Helical" evidence="8">
    <location>
        <begin position="65"/>
        <end position="85"/>
    </location>
</feature>
<evidence type="ECO:0000256" key="6">
    <source>
        <dbReference type="ARBA" id="ARBA00022989"/>
    </source>
</evidence>
<sequence length="158" mass="18089">MMYSLLKKLFLIIFICYVEYILAPGLIKLNIVLPLTFLAYSFYMYRSKNNIGPVEAFCTGLFIDLISNTFFGHNAVLFCFASYLINTYANAFKLFSYLQVCIFFGVSASAYVGFTQIIINLYNFSYLTLFVSTLFNILLCISIAILSVYFPSLTNRKI</sequence>
<keyword evidence="7 8" id="KW-0472">Membrane</keyword>
<dbReference type="GO" id="GO:0008360">
    <property type="term" value="P:regulation of cell shape"/>
    <property type="evidence" value="ECO:0007669"/>
    <property type="project" value="UniProtKB-KW"/>
</dbReference>
<reference evidence="9 10" key="1">
    <citation type="journal article" date="2012" name="ISME J.">
        <title>Genomic insights to SAR86, an abundant and uncultivated marine bacterial lineage.</title>
        <authorList>
            <person name="Dupont C.L."/>
            <person name="Rusch D.B."/>
            <person name="Yooseph S."/>
            <person name="Lombardo M.J."/>
            <person name="Richter R.A."/>
            <person name="Valas R."/>
            <person name="Novotny M."/>
            <person name="Yee-Greenbaum J."/>
            <person name="Selengut J.D."/>
            <person name="Haft D.H."/>
            <person name="Halpern A.L."/>
            <person name="Lasken R.S."/>
            <person name="Nealson K."/>
            <person name="Friedman R."/>
            <person name="Venter J.C."/>
        </authorList>
    </citation>
    <scope>NUCLEOTIDE SEQUENCE [LARGE SCALE GENOMIC DNA]</scope>
</reference>
<keyword evidence="3" id="KW-1003">Cell membrane</keyword>
<dbReference type="GO" id="GO:0005886">
    <property type="term" value="C:plasma membrane"/>
    <property type="evidence" value="ECO:0007669"/>
    <property type="project" value="UniProtKB-SubCell"/>
</dbReference>
<evidence type="ECO:0000256" key="7">
    <source>
        <dbReference type="ARBA" id="ARBA00023136"/>
    </source>
</evidence>
<evidence type="ECO:0000256" key="3">
    <source>
        <dbReference type="ARBA" id="ARBA00022475"/>
    </source>
</evidence>
<comment type="similarity">
    <text evidence="2">Belongs to the MreD family.</text>
</comment>
<feature type="transmembrane region" description="Helical" evidence="8">
    <location>
        <begin position="125"/>
        <end position="150"/>
    </location>
</feature>
<dbReference type="HOGENOM" id="CLU_1634221_0_0_6"/>
<organism evidence="9 10">
    <name type="scientific">SAR86 cluster bacterium SAR86A</name>
    <dbReference type="NCBI Taxonomy" id="1123866"/>
    <lineage>
        <taxon>Bacteria</taxon>
        <taxon>Pseudomonadati</taxon>
        <taxon>Pseudomonadota</taxon>
        <taxon>Gammaproteobacteria</taxon>
        <taxon>SAR86 cluster</taxon>
    </lineage>
</organism>
<gene>
    <name evidence="9" type="primary">mreD</name>
    <name evidence="9" type="ORF">NT01SARS_0140</name>
</gene>
<dbReference type="NCBIfam" id="TIGR03426">
    <property type="entry name" value="shape_MreD"/>
    <property type="match status" value="1"/>
</dbReference>
<evidence type="ECO:0000256" key="8">
    <source>
        <dbReference type="SAM" id="Phobius"/>
    </source>
</evidence>
<evidence type="ECO:0000256" key="4">
    <source>
        <dbReference type="ARBA" id="ARBA00022692"/>
    </source>
</evidence>
<evidence type="ECO:0000313" key="10">
    <source>
        <dbReference type="Proteomes" id="UP000010305"/>
    </source>
</evidence>
<proteinExistence type="inferred from homology"/>
<evidence type="ECO:0000256" key="5">
    <source>
        <dbReference type="ARBA" id="ARBA00022960"/>
    </source>
</evidence>
<accession>J4WRB1</accession>
<evidence type="ECO:0000256" key="1">
    <source>
        <dbReference type="ARBA" id="ARBA00004651"/>
    </source>
</evidence>
<dbReference type="STRING" id="1123866.NT01SARS_0140"/>
<keyword evidence="6 8" id="KW-1133">Transmembrane helix</keyword>
<name>J4WRB1_9GAMM</name>
<keyword evidence="4 8" id="KW-0812">Transmembrane</keyword>
<evidence type="ECO:0000256" key="2">
    <source>
        <dbReference type="ARBA" id="ARBA00007776"/>
    </source>
</evidence>
<keyword evidence="5" id="KW-0133">Cell shape</keyword>
<dbReference type="Proteomes" id="UP000010305">
    <property type="component" value="Unassembled WGS sequence"/>
</dbReference>
<evidence type="ECO:0000313" key="9">
    <source>
        <dbReference type="EMBL" id="EJP71665.1"/>
    </source>
</evidence>
<feature type="transmembrane region" description="Helical" evidence="8">
    <location>
        <begin position="12"/>
        <end position="45"/>
    </location>
</feature>
<dbReference type="EMBL" id="JH611156">
    <property type="protein sequence ID" value="EJP71665.1"/>
    <property type="molecule type" value="Genomic_DNA"/>
</dbReference>